<dbReference type="RefSeq" id="WP_073156062.1">
    <property type="nucleotide sequence ID" value="NZ_FQVL01000010.1"/>
</dbReference>
<reference evidence="1 2" key="1">
    <citation type="submission" date="2016-11" db="EMBL/GenBank/DDBJ databases">
        <authorList>
            <person name="Jaros S."/>
            <person name="Januszkiewicz K."/>
            <person name="Wedrychowicz H."/>
        </authorList>
    </citation>
    <scope>NUCLEOTIDE SEQUENCE [LARGE SCALE GENOMIC DNA]</scope>
    <source>
        <strain evidence="1 2">DSM 44666</strain>
    </source>
</reference>
<organism evidence="1 2">
    <name type="scientific">Seinonella peptonophila</name>
    <dbReference type="NCBI Taxonomy" id="112248"/>
    <lineage>
        <taxon>Bacteria</taxon>
        <taxon>Bacillati</taxon>
        <taxon>Bacillota</taxon>
        <taxon>Bacilli</taxon>
        <taxon>Bacillales</taxon>
        <taxon>Thermoactinomycetaceae</taxon>
        <taxon>Seinonella</taxon>
    </lineage>
</organism>
<dbReference type="Proteomes" id="UP000184476">
    <property type="component" value="Unassembled WGS sequence"/>
</dbReference>
<evidence type="ECO:0008006" key="3">
    <source>
        <dbReference type="Google" id="ProtNLM"/>
    </source>
</evidence>
<dbReference type="OrthoDB" id="2662559at2"/>
<sequence length="89" mass="10630">MSKNIDPNLLFTFEPFRIWFTTSHTTKRKMHVQKELGFGTKTMSKIWGDQFPMRSDIIAKICLTYDLKLDQVMRMRTKDEIEKLKESLD</sequence>
<accession>A0A1M4ZS28</accession>
<dbReference type="AlphaFoldDB" id="A0A1M4ZS28"/>
<dbReference type="EMBL" id="FQVL01000010">
    <property type="protein sequence ID" value="SHF20808.1"/>
    <property type="molecule type" value="Genomic_DNA"/>
</dbReference>
<name>A0A1M4ZS28_9BACL</name>
<protein>
    <recommendedName>
        <fullName evidence="3">Cro/C1-type HTH DNA-binding domain-containing protein</fullName>
    </recommendedName>
</protein>
<keyword evidence="2" id="KW-1185">Reference proteome</keyword>
<gene>
    <name evidence="1" type="ORF">SAMN05444392_11083</name>
</gene>
<evidence type="ECO:0000313" key="2">
    <source>
        <dbReference type="Proteomes" id="UP000184476"/>
    </source>
</evidence>
<proteinExistence type="predicted"/>
<evidence type="ECO:0000313" key="1">
    <source>
        <dbReference type="EMBL" id="SHF20808.1"/>
    </source>
</evidence>